<sequence>MHFSDVQRQFMEEIKNPSQPSQFADIEQRRMAIYQDLFFNNVKGFIDSGFPVLQSLYSEDRWRQLVRGFFIEHACRSPYFADISKEFVEYLANTYVMQPDDPPFLQELAHYEWVELSISIRHGSAVISNANELHIDSLLCLSDVSVLLSYQFPVHGISPDYQPQEPEEPVYLIVYRDAEDDVAFMLINQLTALAVKQIEDAEGTLTLRALMADMTERFQQFDTSVLQNGLTDTLRMLIDKHILYLK</sequence>
<keyword evidence="4" id="KW-1185">Reference proteome</keyword>
<dbReference type="InterPro" id="IPR018640">
    <property type="entry name" value="DUF2063"/>
</dbReference>
<dbReference type="Pfam" id="PF22106">
    <property type="entry name" value="NGO1945_C"/>
    <property type="match status" value="1"/>
</dbReference>
<name>A0ABT3A8Q1_9ALTE</name>
<gene>
    <name evidence="3" type="ORF">OE749_10175</name>
</gene>
<evidence type="ECO:0000259" key="1">
    <source>
        <dbReference type="Pfam" id="PF09836"/>
    </source>
</evidence>
<feature type="domain" description="NGO1945-like C-terminal" evidence="2">
    <location>
        <begin position="144"/>
        <end position="237"/>
    </location>
</feature>
<dbReference type="GO" id="GO:0003677">
    <property type="term" value="F:DNA binding"/>
    <property type="evidence" value="ECO:0007669"/>
    <property type="project" value="UniProtKB-KW"/>
</dbReference>
<organism evidence="3 4">
    <name type="scientific">Fluctibacter corallii</name>
    <dbReference type="NCBI Taxonomy" id="2984329"/>
    <lineage>
        <taxon>Bacteria</taxon>
        <taxon>Pseudomonadati</taxon>
        <taxon>Pseudomonadota</taxon>
        <taxon>Gammaproteobacteria</taxon>
        <taxon>Alteromonadales</taxon>
        <taxon>Alteromonadaceae</taxon>
        <taxon>Fluctibacter</taxon>
    </lineage>
</organism>
<keyword evidence="3" id="KW-0238">DNA-binding</keyword>
<dbReference type="Gene3D" id="3.90.930.50">
    <property type="match status" value="1"/>
</dbReference>
<dbReference type="Gene3D" id="1.10.150.690">
    <property type="entry name" value="DUF2063"/>
    <property type="match status" value="1"/>
</dbReference>
<dbReference type="InterPro" id="IPR054098">
    <property type="entry name" value="NGO1945-like_C"/>
</dbReference>
<reference evidence="3 4" key="1">
    <citation type="submission" date="2022-10" db="EMBL/GenBank/DDBJ databases">
        <title>Aestuariibacter sp. AA17 isolated from Montipora capitata coral fragment.</title>
        <authorList>
            <person name="Emsley S.A."/>
            <person name="Pfannmuller K.M."/>
            <person name="Loughran R.M."/>
            <person name="Shlafstein M."/>
            <person name="Papke E."/>
            <person name="Saw J.H."/>
            <person name="Ushijima B."/>
            <person name="Videau P."/>
        </authorList>
    </citation>
    <scope>NUCLEOTIDE SEQUENCE [LARGE SCALE GENOMIC DNA]</scope>
    <source>
        <strain evidence="3 4">AA17</strain>
    </source>
</reference>
<dbReference type="Pfam" id="PF09836">
    <property type="entry name" value="DUF2063"/>
    <property type="match status" value="1"/>
</dbReference>
<proteinExistence type="predicted"/>
<comment type="caution">
    <text evidence="3">The sequence shown here is derived from an EMBL/GenBank/DDBJ whole genome shotgun (WGS) entry which is preliminary data.</text>
</comment>
<protein>
    <submittedName>
        <fullName evidence="3">DNA-binding domain-containing protein</fullName>
    </submittedName>
</protein>
<evidence type="ECO:0000259" key="2">
    <source>
        <dbReference type="Pfam" id="PF22106"/>
    </source>
</evidence>
<feature type="domain" description="Putative DNA-binding" evidence="1">
    <location>
        <begin position="6"/>
        <end position="91"/>
    </location>
</feature>
<dbReference type="EMBL" id="JAOWKX010000005">
    <property type="protein sequence ID" value="MCV2885056.1"/>
    <property type="molecule type" value="Genomic_DNA"/>
</dbReference>
<evidence type="ECO:0000313" key="3">
    <source>
        <dbReference type="EMBL" id="MCV2885056.1"/>
    </source>
</evidence>
<accession>A0ABT3A8Q1</accession>
<dbReference type="Proteomes" id="UP001652504">
    <property type="component" value="Unassembled WGS sequence"/>
</dbReference>
<evidence type="ECO:0000313" key="4">
    <source>
        <dbReference type="Proteomes" id="UP001652504"/>
    </source>
</evidence>
<dbReference type="InterPro" id="IPR044922">
    <property type="entry name" value="DUF2063_N_sf"/>
</dbReference>
<dbReference type="RefSeq" id="WP_263712350.1">
    <property type="nucleotide sequence ID" value="NZ_JAOWKX010000005.1"/>
</dbReference>